<sequence>MPQLIEAGLQYKTICQLHDLDPGAAYREAPYPVIAISKYHASHIIREHNAQVLGVAYHGLDQFNNEATTEHAGYLAAIGRFSKKKGLDLAVRAARNTNMPMVLAGTTQGGPIMEMHFHSDVRPYIDYEDPSFLTRHLVSTPEEIEADIKNIGNLIGKPNPVIFVGSANEEQKQVLYSNAQATLFPIRWEEPFGRVMIESMACGTPVIANARFGDMLCGSVGEVIDEGLSGFKIEADDDADCLQKLSLAIKASKGADRGLVRSVFEQKWTSEANAFAIENLYKIFLEKRFFSPTACLSPQQNFFRQMEI</sequence>
<dbReference type="EMBL" id="QFOT01000037">
    <property type="protein sequence ID" value="PZP56120.1"/>
    <property type="molecule type" value="Genomic_DNA"/>
</dbReference>
<evidence type="ECO:0000259" key="1">
    <source>
        <dbReference type="Pfam" id="PF00534"/>
    </source>
</evidence>
<protein>
    <recommendedName>
        <fullName evidence="1">Glycosyl transferase family 1 domain-containing protein</fullName>
    </recommendedName>
</protein>
<dbReference type="SUPFAM" id="SSF53756">
    <property type="entry name" value="UDP-Glycosyltransferase/glycogen phosphorylase"/>
    <property type="match status" value="1"/>
</dbReference>
<proteinExistence type="predicted"/>
<dbReference type="InterPro" id="IPR050194">
    <property type="entry name" value="Glycosyltransferase_grp1"/>
</dbReference>
<dbReference type="Proteomes" id="UP000249739">
    <property type="component" value="Unassembled WGS sequence"/>
</dbReference>
<evidence type="ECO:0000313" key="3">
    <source>
        <dbReference type="Proteomes" id="UP000249739"/>
    </source>
</evidence>
<dbReference type="Gene3D" id="3.40.50.2000">
    <property type="entry name" value="Glycogen Phosphorylase B"/>
    <property type="match status" value="1"/>
</dbReference>
<dbReference type="Pfam" id="PF00534">
    <property type="entry name" value="Glycos_transf_1"/>
    <property type="match status" value="1"/>
</dbReference>
<reference evidence="2 3" key="1">
    <citation type="submission" date="2017-08" db="EMBL/GenBank/DDBJ databases">
        <title>Infants hospitalized years apart are colonized by the same room-sourced microbial strains.</title>
        <authorList>
            <person name="Brooks B."/>
            <person name="Olm M.R."/>
            <person name="Firek B.A."/>
            <person name="Baker R."/>
            <person name="Thomas B.C."/>
            <person name="Morowitz M.J."/>
            <person name="Banfield J.F."/>
        </authorList>
    </citation>
    <scope>NUCLEOTIDE SEQUENCE [LARGE SCALE GENOMIC DNA]</scope>
    <source>
        <strain evidence="2">S2_006_000_R2_64</strain>
    </source>
</reference>
<dbReference type="InterPro" id="IPR001296">
    <property type="entry name" value="Glyco_trans_1"/>
</dbReference>
<accession>A0A2W5FQM8</accession>
<evidence type="ECO:0000313" key="2">
    <source>
        <dbReference type="EMBL" id="PZP56120.1"/>
    </source>
</evidence>
<dbReference type="GO" id="GO:0016757">
    <property type="term" value="F:glycosyltransferase activity"/>
    <property type="evidence" value="ECO:0007669"/>
    <property type="project" value="InterPro"/>
</dbReference>
<name>A0A2W5FQM8_9BACT</name>
<comment type="caution">
    <text evidence="2">The sequence shown here is derived from an EMBL/GenBank/DDBJ whole genome shotgun (WGS) entry which is preliminary data.</text>
</comment>
<dbReference type="PANTHER" id="PTHR45947:SF3">
    <property type="entry name" value="SULFOQUINOVOSYL TRANSFERASE SQD2"/>
    <property type="match status" value="1"/>
</dbReference>
<organism evidence="2 3">
    <name type="scientific">Micavibrio aeruginosavorus</name>
    <dbReference type="NCBI Taxonomy" id="349221"/>
    <lineage>
        <taxon>Bacteria</taxon>
        <taxon>Pseudomonadati</taxon>
        <taxon>Bdellovibrionota</taxon>
        <taxon>Bdellovibrionia</taxon>
        <taxon>Bdellovibrionales</taxon>
        <taxon>Pseudobdellovibrionaceae</taxon>
        <taxon>Micavibrio</taxon>
    </lineage>
</organism>
<dbReference type="PANTHER" id="PTHR45947">
    <property type="entry name" value="SULFOQUINOVOSYL TRANSFERASE SQD2"/>
    <property type="match status" value="1"/>
</dbReference>
<feature type="domain" description="Glycosyl transferase family 1" evidence="1">
    <location>
        <begin position="69"/>
        <end position="251"/>
    </location>
</feature>
<dbReference type="AlphaFoldDB" id="A0A2W5FQM8"/>
<gene>
    <name evidence="2" type="ORF">DI586_04795</name>
</gene>